<dbReference type="PANTHER" id="PTHR11092">
    <property type="entry name" value="SUGAR NUCLEOTIDE EPIMERASE RELATED"/>
    <property type="match status" value="1"/>
</dbReference>
<gene>
    <name evidence="2" type="ORF">RPIT_14140</name>
</gene>
<name>A0A1Q2CIA1_9ACTN</name>
<dbReference type="Pfam" id="PF01370">
    <property type="entry name" value="Epimerase"/>
    <property type="match status" value="1"/>
</dbReference>
<dbReference type="InterPro" id="IPR013549">
    <property type="entry name" value="DUF1731"/>
</dbReference>
<sequence>MNQPIERASDIPFPRERVFDWWLRPGSHERLSPPGWGEVIGGDRDARQVGDTVTLQPSHPLMSAIPGASLLKLRPVTARLDVVEPGERIVVALEHGRSRWTEETRFTDSGDGGTRVEQRVSGDYPASTGDAFQAQLTFLADQAEADLALVERLAARPSRIVVAGSSGLIGTQLVALLKMAGHDVTRLVRGTPEAPDEVRWDPASGEVPTDVIAGADAVVNLAGHTIGGRFTDRNKKLILQSRVDSTSTLANALRDRGSSAALIQASGIGFYGARRPAELLTEESRRGSGFLADVVDAWEAAAAPAVDAGVRTVFVRTGIALSYAGGALQRQVPLYLVGAGGRLGKAQQYQSWIGIDDLVRAYVHALFTPDLSGPINAVAPNPVTNAKFAETLGKVLQRPSLLPTPSFGPKLIVGDEGYDQLIDTDQRVSADKLLASGFEFTHPTLEPALRHTLLRQSGAGGHDSP</sequence>
<dbReference type="InterPro" id="IPR010099">
    <property type="entry name" value="SDR39U1"/>
</dbReference>
<reference evidence="2 3" key="1">
    <citation type="journal article" date="2016" name="Int. J. Syst. Evol. Microbiol.">
        <title>Tessaracoccus flavus sp. nov., isolated from the drainage system of a lindane-producing factory.</title>
        <authorList>
            <person name="Kumari R."/>
            <person name="Singh P."/>
            <person name="Schumann P."/>
            <person name="Lal R."/>
        </authorList>
    </citation>
    <scope>NUCLEOTIDE SEQUENCE [LARGE SCALE GENOMIC DNA]</scope>
    <source>
        <strain evidence="2 3">RP1T</strain>
    </source>
</reference>
<dbReference type="OrthoDB" id="9801773at2"/>
<evidence type="ECO:0000313" key="2">
    <source>
        <dbReference type="EMBL" id="AQP45803.1"/>
    </source>
</evidence>
<dbReference type="SUPFAM" id="SSF51735">
    <property type="entry name" value="NAD(P)-binding Rossmann-fold domains"/>
    <property type="match status" value="1"/>
</dbReference>
<dbReference type="Proteomes" id="UP000188324">
    <property type="component" value="Chromosome"/>
</dbReference>
<dbReference type="NCBIfam" id="TIGR01777">
    <property type="entry name" value="yfcH"/>
    <property type="match status" value="1"/>
</dbReference>
<proteinExistence type="inferred from homology"/>
<keyword evidence="3" id="KW-1185">Reference proteome</keyword>
<dbReference type="SUPFAM" id="SSF55961">
    <property type="entry name" value="Bet v1-like"/>
    <property type="match status" value="1"/>
</dbReference>
<dbReference type="Gene3D" id="3.40.50.720">
    <property type="entry name" value="NAD(P)-binding Rossmann-like Domain"/>
    <property type="match status" value="1"/>
</dbReference>
<dbReference type="RefSeq" id="WP_077344008.1">
    <property type="nucleotide sequence ID" value="NZ_CP019605.1"/>
</dbReference>
<evidence type="ECO:0000256" key="1">
    <source>
        <dbReference type="ARBA" id="ARBA00009353"/>
    </source>
</evidence>
<dbReference type="PANTHER" id="PTHR11092:SF0">
    <property type="entry name" value="EPIMERASE FAMILY PROTEIN SDR39U1"/>
    <property type="match status" value="1"/>
</dbReference>
<dbReference type="STRING" id="1610493.RPIT_14140"/>
<protein>
    <submittedName>
        <fullName evidence="2">TIGR01777 family protein</fullName>
    </submittedName>
</protein>
<dbReference type="EMBL" id="CP019605">
    <property type="protein sequence ID" value="AQP45803.1"/>
    <property type="molecule type" value="Genomic_DNA"/>
</dbReference>
<dbReference type="InterPro" id="IPR023393">
    <property type="entry name" value="START-like_dom_sf"/>
</dbReference>
<dbReference type="InterPro" id="IPR036291">
    <property type="entry name" value="NAD(P)-bd_dom_sf"/>
</dbReference>
<dbReference type="Gene3D" id="3.30.530.20">
    <property type="match status" value="1"/>
</dbReference>
<dbReference type="InterPro" id="IPR001509">
    <property type="entry name" value="Epimerase_deHydtase"/>
</dbReference>
<organism evidence="2 3">
    <name type="scientific">Tessaracoccus flavus</name>
    <dbReference type="NCBI Taxonomy" id="1610493"/>
    <lineage>
        <taxon>Bacteria</taxon>
        <taxon>Bacillati</taxon>
        <taxon>Actinomycetota</taxon>
        <taxon>Actinomycetes</taxon>
        <taxon>Propionibacteriales</taxon>
        <taxon>Propionibacteriaceae</taxon>
        <taxon>Tessaracoccus</taxon>
    </lineage>
</organism>
<dbReference type="AlphaFoldDB" id="A0A1Q2CIA1"/>
<accession>A0A1Q2CIA1</accession>
<comment type="similarity">
    <text evidence="1">Belongs to the NAD(P)-dependent epimerase/dehydratase family. SDR39U1 subfamily.</text>
</comment>
<dbReference type="Pfam" id="PF08338">
    <property type="entry name" value="DUF1731"/>
    <property type="match status" value="1"/>
</dbReference>
<evidence type="ECO:0000313" key="3">
    <source>
        <dbReference type="Proteomes" id="UP000188324"/>
    </source>
</evidence>
<dbReference type="KEGG" id="tfl:RPIT_14140"/>